<evidence type="ECO:0000256" key="2">
    <source>
        <dbReference type="ARBA" id="ARBA00022475"/>
    </source>
</evidence>
<evidence type="ECO:0000256" key="1">
    <source>
        <dbReference type="ARBA" id="ARBA00004651"/>
    </source>
</evidence>
<evidence type="ECO:0000256" key="5">
    <source>
        <dbReference type="ARBA" id="ARBA00023136"/>
    </source>
</evidence>
<dbReference type="KEGG" id="abaw:D5400_04740"/>
<dbReference type="GO" id="GO:0005886">
    <property type="term" value="C:plasma membrane"/>
    <property type="evidence" value="ECO:0007669"/>
    <property type="project" value="UniProtKB-SubCell"/>
</dbReference>
<dbReference type="OrthoDB" id="9126302at2"/>
<protein>
    <submittedName>
        <fullName evidence="7">UPF0104 family protein</fullName>
    </submittedName>
</protein>
<evidence type="ECO:0000256" key="3">
    <source>
        <dbReference type="ARBA" id="ARBA00022692"/>
    </source>
</evidence>
<name>A0A3S9B172_9HYPH</name>
<organism evidence="7 8">
    <name type="scientific">Georhizobium profundi</name>
    <dbReference type="NCBI Taxonomy" id="2341112"/>
    <lineage>
        <taxon>Bacteria</taxon>
        <taxon>Pseudomonadati</taxon>
        <taxon>Pseudomonadota</taxon>
        <taxon>Alphaproteobacteria</taxon>
        <taxon>Hyphomicrobiales</taxon>
        <taxon>Rhizobiaceae</taxon>
        <taxon>Georhizobium</taxon>
    </lineage>
</organism>
<sequence length="315" mass="32380">MPDRHKLVIRLVAVVGLLVAVAFAVDLDAAITSLLDANLSLTILAIILVQGQIVLSAYRWHFTTQRLGRPLPIGRAISEYYLASLLNMVLPGGVGGDAVRATREGKAREGAADKAYGVAASAVILERLAGQVAFFMVAAVGIACWPLLLEDTLPVGTGWLLAAPPLILGALALLAWVGTRLAPRPLANWLKTLGPSIRKAWLTDGAWLIQGALSFAIALLYIAVFALASAAIGAPLGLLAAAALIPLVLLTMLVPISIGGFGLREGAAAALWPLAGFAGSDGLAAALLYGVVSIVGALPGALLLLKRSSAASSRA</sequence>
<evidence type="ECO:0000256" key="6">
    <source>
        <dbReference type="SAM" id="Phobius"/>
    </source>
</evidence>
<feature type="transmembrane region" description="Helical" evidence="6">
    <location>
        <begin position="37"/>
        <end position="58"/>
    </location>
</feature>
<dbReference type="PANTHER" id="PTHR40277:SF1">
    <property type="entry name" value="BLL5419 PROTEIN"/>
    <property type="match status" value="1"/>
</dbReference>
<gene>
    <name evidence="7" type="ORF">D5400_04740</name>
</gene>
<feature type="transmembrane region" description="Helical" evidence="6">
    <location>
        <begin position="128"/>
        <end position="148"/>
    </location>
</feature>
<dbReference type="Proteomes" id="UP000268192">
    <property type="component" value="Chromosome"/>
</dbReference>
<feature type="transmembrane region" description="Helical" evidence="6">
    <location>
        <begin position="230"/>
        <end position="254"/>
    </location>
</feature>
<evidence type="ECO:0000313" key="7">
    <source>
        <dbReference type="EMBL" id="AZN70674.1"/>
    </source>
</evidence>
<reference evidence="7 8" key="1">
    <citation type="submission" date="2018-09" db="EMBL/GenBank/DDBJ databases">
        <title>Marinorhizobium profundi gen. nov., sp. nov., isolated from a deep-sea sediment sample from the New Britain Trench and proposal of Marinorhizobiaceae fam. nov. in the order Rhizobiales of the class Alphaproteobacteria.</title>
        <authorList>
            <person name="Cao J."/>
        </authorList>
    </citation>
    <scope>NUCLEOTIDE SEQUENCE [LARGE SCALE GENOMIC DNA]</scope>
    <source>
        <strain evidence="7 8">WS11</strain>
    </source>
</reference>
<keyword evidence="5 6" id="KW-0472">Membrane</keyword>
<dbReference type="PANTHER" id="PTHR40277">
    <property type="entry name" value="BLL5419 PROTEIN"/>
    <property type="match status" value="1"/>
</dbReference>
<keyword evidence="2" id="KW-1003">Cell membrane</keyword>
<feature type="transmembrane region" description="Helical" evidence="6">
    <location>
        <begin position="160"/>
        <end position="179"/>
    </location>
</feature>
<keyword evidence="3 6" id="KW-0812">Transmembrane</keyword>
<keyword evidence="4 6" id="KW-1133">Transmembrane helix</keyword>
<comment type="subcellular location">
    <subcellularLocation>
        <location evidence="1">Cell membrane</location>
        <topology evidence="1">Multi-pass membrane protein</topology>
    </subcellularLocation>
</comment>
<feature type="transmembrane region" description="Helical" evidence="6">
    <location>
        <begin position="286"/>
        <end position="305"/>
    </location>
</feature>
<evidence type="ECO:0000256" key="4">
    <source>
        <dbReference type="ARBA" id="ARBA00022989"/>
    </source>
</evidence>
<dbReference type="Pfam" id="PF03706">
    <property type="entry name" value="LPG_synthase_TM"/>
    <property type="match status" value="1"/>
</dbReference>
<keyword evidence="8" id="KW-1185">Reference proteome</keyword>
<dbReference type="AlphaFoldDB" id="A0A3S9B172"/>
<feature type="transmembrane region" description="Helical" evidence="6">
    <location>
        <begin position="7"/>
        <end position="25"/>
    </location>
</feature>
<accession>A0A3S9B172</accession>
<proteinExistence type="predicted"/>
<dbReference type="EMBL" id="CP032509">
    <property type="protein sequence ID" value="AZN70674.1"/>
    <property type="molecule type" value="Genomic_DNA"/>
</dbReference>
<feature type="transmembrane region" description="Helical" evidence="6">
    <location>
        <begin position="200"/>
        <end position="224"/>
    </location>
</feature>
<dbReference type="InterPro" id="IPR022791">
    <property type="entry name" value="L-PG_synthase/AglD"/>
</dbReference>
<evidence type="ECO:0000313" key="8">
    <source>
        <dbReference type="Proteomes" id="UP000268192"/>
    </source>
</evidence>